<keyword evidence="1" id="KW-0472">Membrane</keyword>
<protein>
    <submittedName>
        <fullName evidence="2">Uncharacterized protein</fullName>
    </submittedName>
</protein>
<keyword evidence="1" id="KW-0812">Transmembrane</keyword>
<organism evidence="2 3">
    <name type="scientific">Candidatus Falkowbacteria bacterium CG10_big_fil_rev_8_21_14_0_10_37_18</name>
    <dbReference type="NCBI Taxonomy" id="1974562"/>
    <lineage>
        <taxon>Bacteria</taxon>
        <taxon>Candidatus Falkowiibacteriota</taxon>
    </lineage>
</organism>
<sequence length="207" mass="23346">MRSDRKIIGILIILLGVLIILTILYFGFWRQNTPVVDDNTSQATTTTQLPSGKTIITTTPGDVPRNQQSYDISSEPVHEFNVNDLEKMAMAFSERLGSYSSQSDYSNFSDLKIYMTESLKNWVTQYSAELRDAREGTSYYGISTTAIYVKVKSFDDVGGRAAVTVTTERRESTETINGGDPFRQNIDLSFEKINGEWLVSKAYWSTK</sequence>
<evidence type="ECO:0000256" key="1">
    <source>
        <dbReference type="SAM" id="Phobius"/>
    </source>
</evidence>
<accession>A0A2H0V8G0</accession>
<comment type="caution">
    <text evidence="2">The sequence shown here is derived from an EMBL/GenBank/DDBJ whole genome shotgun (WGS) entry which is preliminary data.</text>
</comment>
<reference evidence="3" key="1">
    <citation type="submission" date="2017-09" db="EMBL/GenBank/DDBJ databases">
        <title>Depth-based differentiation of microbial function through sediment-hosted aquifers and enrichment of novel symbionts in the deep terrestrial subsurface.</title>
        <authorList>
            <person name="Probst A.J."/>
            <person name="Ladd B."/>
            <person name="Jarett J.K."/>
            <person name="Geller-Mcgrath D.E."/>
            <person name="Sieber C.M.K."/>
            <person name="Emerson J.B."/>
            <person name="Anantharaman K."/>
            <person name="Thomas B.C."/>
            <person name="Malmstrom R."/>
            <person name="Stieglmeier M."/>
            <person name="Klingl A."/>
            <person name="Woyke T."/>
            <person name="Ryan C.M."/>
            <person name="Banfield J.F."/>
        </authorList>
    </citation>
    <scope>NUCLEOTIDE SEQUENCE [LARGE SCALE GENOMIC DNA]</scope>
</reference>
<name>A0A2H0V8G0_9BACT</name>
<gene>
    <name evidence="2" type="ORF">COT93_02685</name>
</gene>
<evidence type="ECO:0000313" key="2">
    <source>
        <dbReference type="EMBL" id="PIR95375.1"/>
    </source>
</evidence>
<proteinExistence type="predicted"/>
<dbReference type="EMBL" id="PFAL01000025">
    <property type="protein sequence ID" value="PIR95375.1"/>
    <property type="molecule type" value="Genomic_DNA"/>
</dbReference>
<dbReference type="AlphaFoldDB" id="A0A2H0V8G0"/>
<keyword evidence="1" id="KW-1133">Transmembrane helix</keyword>
<dbReference type="Proteomes" id="UP000229972">
    <property type="component" value="Unassembled WGS sequence"/>
</dbReference>
<feature type="transmembrane region" description="Helical" evidence="1">
    <location>
        <begin position="7"/>
        <end position="29"/>
    </location>
</feature>
<evidence type="ECO:0000313" key="3">
    <source>
        <dbReference type="Proteomes" id="UP000229972"/>
    </source>
</evidence>